<reference evidence="6" key="1">
    <citation type="journal article" date="2020" name="Fungal Divers.">
        <title>Resolving the Mortierellaceae phylogeny through synthesis of multi-gene phylogenetics and phylogenomics.</title>
        <authorList>
            <person name="Vandepol N."/>
            <person name="Liber J."/>
            <person name="Desiro A."/>
            <person name="Na H."/>
            <person name="Kennedy M."/>
            <person name="Barry K."/>
            <person name="Grigoriev I.V."/>
            <person name="Miller A.N."/>
            <person name="O'Donnell K."/>
            <person name="Stajich J.E."/>
            <person name="Bonito G."/>
        </authorList>
    </citation>
    <scope>NUCLEOTIDE SEQUENCE</scope>
    <source>
        <strain evidence="6">KOD948</strain>
    </source>
</reference>
<dbReference type="PRINTS" id="PR00882">
    <property type="entry name" value="RIBOSOMALL7A"/>
</dbReference>
<dbReference type="PRINTS" id="PR00881">
    <property type="entry name" value="L7ARS6FAMILY"/>
</dbReference>
<comment type="caution">
    <text evidence="6">The sequence shown here is derived from an EMBL/GenBank/DDBJ whole genome shotgun (WGS) entry which is preliminary data.</text>
</comment>
<dbReference type="PROSITE" id="PS01082">
    <property type="entry name" value="RIBOSOMAL_L7AE"/>
    <property type="match status" value="1"/>
</dbReference>
<keyword evidence="7" id="KW-1185">Reference proteome</keyword>
<dbReference type="InterPro" id="IPR004037">
    <property type="entry name" value="Ribosomal_eL8-like_CS"/>
</dbReference>
<keyword evidence="2 4" id="KW-0689">Ribosomal protein</keyword>
<evidence type="ECO:0000259" key="5">
    <source>
        <dbReference type="Pfam" id="PF01248"/>
    </source>
</evidence>
<dbReference type="OrthoDB" id="29563at2759"/>
<dbReference type="InterPro" id="IPR050257">
    <property type="entry name" value="eL8/uL1-like"/>
</dbReference>
<dbReference type="SUPFAM" id="SSF55315">
    <property type="entry name" value="L30e-like"/>
    <property type="match status" value="1"/>
</dbReference>
<keyword evidence="3 4" id="KW-0687">Ribonucleoprotein</keyword>
<dbReference type="InterPro" id="IPR018492">
    <property type="entry name" value="Ribosomal_eL8/Nhp2"/>
</dbReference>
<evidence type="ECO:0000256" key="1">
    <source>
        <dbReference type="ARBA" id="ARBA00007337"/>
    </source>
</evidence>
<evidence type="ECO:0000256" key="3">
    <source>
        <dbReference type="ARBA" id="ARBA00023274"/>
    </source>
</evidence>
<dbReference type="Pfam" id="PF01248">
    <property type="entry name" value="Ribosomal_L7Ae"/>
    <property type="match status" value="1"/>
</dbReference>
<dbReference type="AlphaFoldDB" id="A0A9P6Q0T1"/>
<feature type="domain" description="Ribosomal protein eL8/eL30/eS12/Gadd45" evidence="5">
    <location>
        <begin position="151"/>
        <end position="227"/>
    </location>
</feature>
<protein>
    <recommendedName>
        <fullName evidence="4">60S ribosomal protein L8</fullName>
    </recommendedName>
</protein>
<dbReference type="PANTHER" id="PTHR23105">
    <property type="entry name" value="RIBOSOMAL PROTEIN L7AE FAMILY MEMBER"/>
    <property type="match status" value="1"/>
</dbReference>
<dbReference type="Proteomes" id="UP000726737">
    <property type="component" value="Unassembled WGS sequence"/>
</dbReference>
<evidence type="ECO:0000256" key="4">
    <source>
        <dbReference type="RuleBase" id="RU367042"/>
    </source>
</evidence>
<dbReference type="GO" id="GO:0003723">
    <property type="term" value="F:RNA binding"/>
    <property type="evidence" value="ECO:0007669"/>
    <property type="project" value="UniProtKB-UniRule"/>
</dbReference>
<organism evidence="6 7">
    <name type="scientific">Mortierella polycephala</name>
    <dbReference type="NCBI Taxonomy" id="41804"/>
    <lineage>
        <taxon>Eukaryota</taxon>
        <taxon>Fungi</taxon>
        <taxon>Fungi incertae sedis</taxon>
        <taxon>Mucoromycota</taxon>
        <taxon>Mortierellomycotina</taxon>
        <taxon>Mortierellomycetes</taxon>
        <taxon>Mortierellales</taxon>
        <taxon>Mortierellaceae</taxon>
        <taxon>Mortierella</taxon>
    </lineage>
</organism>
<dbReference type="GO" id="GO:0042254">
    <property type="term" value="P:ribosome biogenesis"/>
    <property type="evidence" value="ECO:0007669"/>
    <property type="project" value="InterPro"/>
</dbReference>
<gene>
    <name evidence="6" type="primary">RPL8B_2</name>
    <name evidence="6" type="ORF">BG011_004813</name>
</gene>
<dbReference type="GO" id="GO:0022625">
    <property type="term" value="C:cytosolic large ribosomal subunit"/>
    <property type="evidence" value="ECO:0007669"/>
    <property type="project" value="UniProtKB-UniRule"/>
</dbReference>
<dbReference type="InterPro" id="IPR001921">
    <property type="entry name" value="Ribosomal_eL8_euk"/>
</dbReference>
<proteinExistence type="inferred from homology"/>
<dbReference type="EMBL" id="JAAAJA010000321">
    <property type="protein sequence ID" value="KAG0256004.1"/>
    <property type="molecule type" value="Genomic_DNA"/>
</dbReference>
<evidence type="ECO:0000313" key="6">
    <source>
        <dbReference type="EMBL" id="KAG0256004.1"/>
    </source>
</evidence>
<comment type="function">
    <text evidence="4">Component of the ribosome.</text>
</comment>
<dbReference type="FunFam" id="3.30.1330.30:FF:000003">
    <property type="entry name" value="60S ribosomal protein L7a"/>
    <property type="match status" value="1"/>
</dbReference>
<accession>A0A9P6Q0T1</accession>
<dbReference type="InterPro" id="IPR004038">
    <property type="entry name" value="Ribosomal_eL8/eL30/eS12/Gad45"/>
</dbReference>
<evidence type="ECO:0000256" key="2">
    <source>
        <dbReference type="ARBA" id="ARBA00022980"/>
    </source>
</evidence>
<sequence length="282" mass="31274">MVKSDVFIRGKLDIFTFLGLKIPKAPVKKSKVAPAPYPIAKKGPAKVTVNPLIEKTPKNFGIGQDIQPVKDLSRYVKWPEYVRLQRQRRILNQRLKVPPALNQFTQVLDKNTATQLFKLVNKYRPETRIEKKERLTAAAAAQVEKCAKAETKKPFVVKYGINHITALIEAKKASLVVIADDVDPIEIVVWLPALCRKMGIPYVIVKGKARLGTVVHKKTATALAFTDVCAEDKAELASLISAIGSNYTEKNESARKAWGGGIMGFKSNMKTLKRANAVKNSL</sequence>
<comment type="similarity">
    <text evidence="1 4">Belongs to the eukaryotic ribosomal protein eL8 family.</text>
</comment>
<evidence type="ECO:0000313" key="7">
    <source>
        <dbReference type="Proteomes" id="UP000726737"/>
    </source>
</evidence>
<name>A0A9P6Q0T1_9FUNG</name>
<dbReference type="Gene3D" id="3.30.1330.30">
    <property type="match status" value="1"/>
</dbReference>
<dbReference type="InterPro" id="IPR029064">
    <property type="entry name" value="Ribosomal_eL30-like_sf"/>
</dbReference>